<organism evidence="2 3">
    <name type="scientific">Adiantum capillus-veneris</name>
    <name type="common">Maidenhair fern</name>
    <dbReference type="NCBI Taxonomy" id="13818"/>
    <lineage>
        <taxon>Eukaryota</taxon>
        <taxon>Viridiplantae</taxon>
        <taxon>Streptophyta</taxon>
        <taxon>Embryophyta</taxon>
        <taxon>Tracheophyta</taxon>
        <taxon>Polypodiopsida</taxon>
        <taxon>Polypodiidae</taxon>
        <taxon>Polypodiales</taxon>
        <taxon>Pteridineae</taxon>
        <taxon>Pteridaceae</taxon>
        <taxon>Vittarioideae</taxon>
        <taxon>Adiantum</taxon>
    </lineage>
</organism>
<proteinExistence type="predicted"/>
<sequence length="346" mass="38921">MDDVSCTQPGRLYLLDSGTRSFLATLATHILAGEIDTVFPSTAPTPIDNISATDASLVANPPLVVSAADHDAGQTQPLLGMGAKISWLLRYFNPVNLCWRYYSMLAFRFTAPSWGPKQLALINFEVHPFHPPTPYIVGDLAPSFVIKRLEISGFLSSQGLLSFLAAYQGLSAIYFILAPQTIGCLPTLSKPLAILGLFRAMVTKWVASKVYIEPYPYPSRHLQQSPYPSNKVLPFCWAFICLCIVMLCISPFITHSEFVRISEFYVEFVLRILYQYTGISIFLFHTTLLLHGPHALANRILFFDHWTYKLQTWGFYFLLAGTFFAGLLDFVMLKSTDFLMECVFFS</sequence>
<reference evidence="2" key="1">
    <citation type="submission" date="2021-01" db="EMBL/GenBank/DDBJ databases">
        <title>Adiantum capillus-veneris genome.</title>
        <authorList>
            <person name="Fang Y."/>
            <person name="Liao Q."/>
        </authorList>
    </citation>
    <scope>NUCLEOTIDE SEQUENCE</scope>
    <source>
        <strain evidence="2">H3</strain>
        <tissue evidence="2">Leaf</tissue>
    </source>
</reference>
<feature type="transmembrane region" description="Helical" evidence="1">
    <location>
        <begin position="232"/>
        <end position="253"/>
    </location>
</feature>
<dbReference type="AlphaFoldDB" id="A0A9D4ZBQ2"/>
<keyword evidence="1" id="KW-1133">Transmembrane helix</keyword>
<dbReference type="Proteomes" id="UP000886520">
    <property type="component" value="Chromosome 17"/>
</dbReference>
<keyword evidence="1" id="KW-0812">Transmembrane</keyword>
<evidence type="ECO:0000313" key="2">
    <source>
        <dbReference type="EMBL" id="KAI5067750.1"/>
    </source>
</evidence>
<feature type="transmembrane region" description="Helical" evidence="1">
    <location>
        <begin position="273"/>
        <end position="293"/>
    </location>
</feature>
<comment type="caution">
    <text evidence="2">The sequence shown here is derived from an EMBL/GenBank/DDBJ whole genome shotgun (WGS) entry which is preliminary data.</text>
</comment>
<protein>
    <submittedName>
        <fullName evidence="2">Uncharacterized protein</fullName>
    </submittedName>
</protein>
<accession>A0A9D4ZBQ2</accession>
<gene>
    <name evidence="2" type="ORF">GOP47_0018278</name>
</gene>
<name>A0A9D4ZBQ2_ADICA</name>
<dbReference type="EMBL" id="JABFUD020000017">
    <property type="protein sequence ID" value="KAI5067750.1"/>
    <property type="molecule type" value="Genomic_DNA"/>
</dbReference>
<feature type="transmembrane region" description="Helical" evidence="1">
    <location>
        <begin position="313"/>
        <end position="331"/>
    </location>
</feature>
<keyword evidence="1" id="KW-0472">Membrane</keyword>
<evidence type="ECO:0000256" key="1">
    <source>
        <dbReference type="SAM" id="Phobius"/>
    </source>
</evidence>
<keyword evidence="3" id="KW-1185">Reference proteome</keyword>
<evidence type="ECO:0000313" key="3">
    <source>
        <dbReference type="Proteomes" id="UP000886520"/>
    </source>
</evidence>